<name>A0A327XAF8_9GAMM</name>
<evidence type="ECO:0000256" key="1">
    <source>
        <dbReference type="SAM" id="SignalP"/>
    </source>
</evidence>
<comment type="caution">
    <text evidence="2">The sequence shown here is derived from an EMBL/GenBank/DDBJ whole genome shotgun (WGS) entry which is preliminary data.</text>
</comment>
<evidence type="ECO:0000313" key="2">
    <source>
        <dbReference type="EMBL" id="RAK00657.1"/>
    </source>
</evidence>
<gene>
    <name evidence="2" type="ORF">B0I24_10282</name>
</gene>
<protein>
    <submittedName>
        <fullName evidence="2">Uncharacterized protein DUF1302</fullName>
    </submittedName>
</protein>
<feature type="signal peptide" evidence="1">
    <location>
        <begin position="1"/>
        <end position="27"/>
    </location>
</feature>
<keyword evidence="1" id="KW-0732">Signal</keyword>
<dbReference type="InterPro" id="IPR010727">
    <property type="entry name" value="DUF1302"/>
</dbReference>
<evidence type="ECO:0000313" key="3">
    <source>
        <dbReference type="Proteomes" id="UP000249203"/>
    </source>
</evidence>
<reference evidence="2 3" key="1">
    <citation type="submission" date="2018-06" db="EMBL/GenBank/DDBJ databases">
        <title>Genomic Encyclopedia of Type Strains, Phase III (KMG-III): the genomes of soil and plant-associated and newly described type strains.</title>
        <authorList>
            <person name="Whitman W."/>
        </authorList>
    </citation>
    <scope>NUCLEOTIDE SEQUENCE [LARGE SCALE GENOMIC DNA]</scope>
    <source>
        <strain evidence="2 3">CGMCC 1.15366</strain>
    </source>
</reference>
<organism evidence="2 3">
    <name type="scientific">Aliidiomarina maris</name>
    <dbReference type="NCBI Taxonomy" id="531312"/>
    <lineage>
        <taxon>Bacteria</taxon>
        <taxon>Pseudomonadati</taxon>
        <taxon>Pseudomonadota</taxon>
        <taxon>Gammaproteobacteria</taxon>
        <taxon>Alteromonadales</taxon>
        <taxon>Idiomarinaceae</taxon>
        <taxon>Aliidiomarina</taxon>
    </lineage>
</organism>
<dbReference type="Pfam" id="PF06980">
    <property type="entry name" value="DUF1302"/>
    <property type="match status" value="1"/>
</dbReference>
<accession>A0A327XAF8</accession>
<dbReference type="EMBL" id="QLMD01000002">
    <property type="protein sequence ID" value="RAK00657.1"/>
    <property type="molecule type" value="Genomic_DNA"/>
</dbReference>
<feature type="chain" id="PRO_5016378971" evidence="1">
    <location>
        <begin position="28"/>
        <end position="630"/>
    </location>
</feature>
<dbReference type="AlphaFoldDB" id="A0A327XAF8"/>
<sequence>MKRNATMTKKLPLATAIALALAAPAQAVDFDIGRYNVRVDSTLSIGATMRTQSQDLRVIHPGNMAGGQGQSGVADDGNLNYDSGDLTSLVFRGIHDIAVDGGNHGFFVRFNYWYDDILENEGVAHGHTATNYFPDARLDTDAFDSYSSGKGINLLDAFFYTGFDLGTTPIDLRIGRQVLSWGESTFIQNGVNSINPADVNAIRRPGAEVREALLPIGMVSVSAGLTQSLSLDAFAAFEWDNTKLDGCGSFFSTVDIIGGPGCDKLTLNPQVAPGRFLSDRESIEAGAYITRAADNEASDSGQFGLGARYYSSSLDTEFGFFFINVHNTQPIISAYDWTDLAWVPAAGDALSGWTTGAVSTANVASIGPQYFIEWPEDNEIYGASFSTTLRGWSWSGEVSYRPNQAVQINTTEILLTGLQPTAPSTFRSRITEARGGDVDAPSGAYARGFEELEVYQAQMTFVNFFERLWGSDRMTFIGEVGANYVGDLPGLDEQRFGRNPVYGKCLTANDQATIARLQGNTGATADMFDHQNCEGFVTSFSWGYRARFVFDYANAFMGWNLNPTVVFNHDVKGYSPNPNFIEGRINVGLLMDASYQSRYRVSLAYNHYTGADYDPAQDRNHVGLNLSYSF</sequence>
<dbReference type="Proteomes" id="UP000249203">
    <property type="component" value="Unassembled WGS sequence"/>
</dbReference>
<proteinExistence type="predicted"/>